<reference evidence="1" key="1">
    <citation type="submission" date="2021-04" db="EMBL/GenBank/DDBJ databases">
        <title>Sequencing of actinobacteria type strains.</title>
        <authorList>
            <person name="Nguyen G.-S."/>
            <person name="Wentzel A."/>
        </authorList>
    </citation>
    <scope>NUCLEOTIDE SEQUENCE</scope>
    <source>
        <strain evidence="1">DSM 42095</strain>
    </source>
</reference>
<dbReference type="PANTHER" id="PTHR21621">
    <property type="entry name" value="RIBOSOMAL PROTEIN S6 MODIFICATION PROTEIN"/>
    <property type="match status" value="1"/>
</dbReference>
<dbReference type="EMBL" id="JAGSMN010000502">
    <property type="protein sequence ID" value="MBR7675589.1"/>
    <property type="molecule type" value="Genomic_DNA"/>
</dbReference>
<dbReference type="AlphaFoldDB" id="A0A8T4ITZ1"/>
<evidence type="ECO:0000313" key="1">
    <source>
        <dbReference type="EMBL" id="MBR7675589.1"/>
    </source>
</evidence>
<protein>
    <submittedName>
        <fullName evidence="1">ATP-grasp ribosomal peptide maturase</fullName>
    </submittedName>
</protein>
<sequence length="253" mass="27743">MSPEQAEWASGETNAGLAGLLASLPDCLQVNHPSAAHRANSKISVLVQAQRAGLEVPPTWIGNTPSPARAFAEQQGKVVCKSLTRPDITYDSGERSFFPTTPVPAHRINEQVAAHVHQLQHAVEKAFEVRLTVIGRHMFAVRIDAHSTAAQADWRTDPDARSYRVIDLPATVRHGVAALLDHYCLRYAALDLLVQHDGRWLLVDLNTAGQYGWLETALPDLRISQALAAFLARHTDPAPAAEQPVHHASRPRR</sequence>
<accession>A0A8T4ITZ1</accession>
<evidence type="ECO:0000313" key="2">
    <source>
        <dbReference type="Proteomes" id="UP000675554"/>
    </source>
</evidence>
<organism evidence="1 2">
    <name type="scientific">Streptomyces daliensis</name>
    <dbReference type="NCBI Taxonomy" id="299421"/>
    <lineage>
        <taxon>Bacteria</taxon>
        <taxon>Bacillati</taxon>
        <taxon>Actinomycetota</taxon>
        <taxon>Actinomycetes</taxon>
        <taxon>Kitasatosporales</taxon>
        <taxon>Streptomycetaceae</taxon>
        <taxon>Streptomyces</taxon>
    </lineage>
</organism>
<dbReference type="PANTHER" id="PTHR21621:SF0">
    <property type="entry name" value="BETA-CITRYLGLUTAMATE SYNTHASE B-RELATED"/>
    <property type="match status" value="1"/>
</dbReference>
<proteinExistence type="predicted"/>
<name>A0A8T4ITZ1_9ACTN</name>
<dbReference type="SUPFAM" id="SSF56059">
    <property type="entry name" value="Glutathione synthetase ATP-binding domain-like"/>
    <property type="match status" value="1"/>
</dbReference>
<keyword evidence="2" id="KW-1185">Reference proteome</keyword>
<dbReference type="Proteomes" id="UP000675554">
    <property type="component" value="Unassembled WGS sequence"/>
</dbReference>
<dbReference type="GO" id="GO:0005737">
    <property type="term" value="C:cytoplasm"/>
    <property type="evidence" value="ECO:0007669"/>
    <property type="project" value="TreeGrafter"/>
</dbReference>
<gene>
    <name evidence="1" type="ORF">KDA82_21730</name>
</gene>
<dbReference type="Gene3D" id="3.30.470.20">
    <property type="entry name" value="ATP-grasp fold, B domain"/>
    <property type="match status" value="1"/>
</dbReference>
<dbReference type="GO" id="GO:0009432">
    <property type="term" value="P:SOS response"/>
    <property type="evidence" value="ECO:0007669"/>
    <property type="project" value="TreeGrafter"/>
</dbReference>
<comment type="caution">
    <text evidence="1">The sequence shown here is derived from an EMBL/GenBank/DDBJ whole genome shotgun (WGS) entry which is preliminary data.</text>
</comment>
<dbReference type="GO" id="GO:0018169">
    <property type="term" value="F:ribosomal S6-glutamic acid ligase activity"/>
    <property type="evidence" value="ECO:0007669"/>
    <property type="project" value="TreeGrafter"/>
</dbReference>